<dbReference type="InterPro" id="IPR000182">
    <property type="entry name" value="GNAT_dom"/>
</dbReference>
<dbReference type="GO" id="GO:0016747">
    <property type="term" value="F:acyltransferase activity, transferring groups other than amino-acyl groups"/>
    <property type="evidence" value="ECO:0007669"/>
    <property type="project" value="InterPro"/>
</dbReference>
<evidence type="ECO:0000259" key="3">
    <source>
        <dbReference type="PROSITE" id="PS51186"/>
    </source>
</evidence>
<dbReference type="RefSeq" id="WP_045624941.1">
    <property type="nucleotide sequence ID" value="NZ_BAYM01000087.1"/>
</dbReference>
<comment type="caution">
    <text evidence="4">The sequence shown here is derived from an EMBL/GenBank/DDBJ whole genome shotgun (WGS) entry which is preliminary data.</text>
</comment>
<evidence type="ECO:0000256" key="2">
    <source>
        <dbReference type="ARBA" id="ARBA00023315"/>
    </source>
</evidence>
<feature type="domain" description="N-acetyltransferase" evidence="3">
    <location>
        <begin position="8"/>
        <end position="158"/>
    </location>
</feature>
<reference evidence="5" key="1">
    <citation type="submission" date="2014-05" db="EMBL/GenBank/DDBJ databases">
        <title>Whole genome sequencing of Lactobacillus casei NRIC0644.</title>
        <authorList>
            <person name="Atarashi H."/>
            <person name="Yoshida Y."/>
            <person name="Fujimura S."/>
            <person name="Tanaka N."/>
            <person name="Shiwa Y."/>
            <person name="Yoshikawa H."/>
            <person name="Okada S."/>
            <person name="Nakagawa J."/>
        </authorList>
    </citation>
    <scope>NUCLEOTIDE SEQUENCE [LARGE SCALE GENOMIC DNA]</scope>
    <source>
        <strain evidence="5">NRIC0644</strain>
    </source>
</reference>
<protein>
    <submittedName>
        <fullName evidence="4">GNAT family acetyltransferase</fullName>
    </submittedName>
</protein>
<dbReference type="PANTHER" id="PTHR43877">
    <property type="entry name" value="AMINOALKYLPHOSPHONATE N-ACETYLTRANSFERASE-RELATED-RELATED"/>
    <property type="match status" value="1"/>
</dbReference>
<gene>
    <name evidence="4" type="ORF">LC0644_1312</name>
</gene>
<dbReference type="AlphaFoldDB" id="A0A0C9QDJ6"/>
<sequence>MPTNKGITVAREEDPDLKQAIVRAVLADLPEWFGLPDATNAYVEEAAKLSLWVACYEGQAIGFIDYRQTSKASGEISCMGIKKHFHHQGIGHRLVEALEADAKQHAHYLQVKTVDEGHYPEYDQTIRFYESVGFERLEVFPTLWDAWNPCLVLVKSFNKRPNRPEQNQ</sequence>
<evidence type="ECO:0000313" key="4">
    <source>
        <dbReference type="EMBL" id="GAN36723.1"/>
    </source>
</evidence>
<dbReference type="InterPro" id="IPR050832">
    <property type="entry name" value="Bact_Acetyltransf"/>
</dbReference>
<organism evidence="4 5">
    <name type="scientific">Lacticaseibacillus paracasei NRIC 0644</name>
    <dbReference type="NCBI Taxonomy" id="1435038"/>
    <lineage>
        <taxon>Bacteria</taxon>
        <taxon>Bacillati</taxon>
        <taxon>Bacillota</taxon>
        <taxon>Bacilli</taxon>
        <taxon>Lactobacillales</taxon>
        <taxon>Lactobacillaceae</taxon>
        <taxon>Lacticaseibacillus</taxon>
    </lineage>
</organism>
<dbReference type="Proteomes" id="UP000032552">
    <property type="component" value="Unassembled WGS sequence"/>
</dbReference>
<dbReference type="SUPFAM" id="SSF55729">
    <property type="entry name" value="Acyl-CoA N-acyltransferases (Nat)"/>
    <property type="match status" value="1"/>
</dbReference>
<evidence type="ECO:0000313" key="5">
    <source>
        <dbReference type="Proteomes" id="UP000032552"/>
    </source>
</evidence>
<accession>A0A0C9QDJ6</accession>
<keyword evidence="1 4" id="KW-0808">Transferase</keyword>
<evidence type="ECO:0000256" key="1">
    <source>
        <dbReference type="ARBA" id="ARBA00022679"/>
    </source>
</evidence>
<dbReference type="Gene3D" id="3.40.630.30">
    <property type="match status" value="1"/>
</dbReference>
<dbReference type="InterPro" id="IPR016181">
    <property type="entry name" value="Acyl_CoA_acyltransferase"/>
</dbReference>
<name>A0A0C9QDJ6_LACPA</name>
<dbReference type="EMBL" id="BAYM01000087">
    <property type="protein sequence ID" value="GAN36723.1"/>
    <property type="molecule type" value="Genomic_DNA"/>
</dbReference>
<proteinExistence type="predicted"/>
<dbReference type="PROSITE" id="PS51186">
    <property type="entry name" value="GNAT"/>
    <property type="match status" value="1"/>
</dbReference>
<keyword evidence="2" id="KW-0012">Acyltransferase</keyword>
<dbReference type="CDD" id="cd04301">
    <property type="entry name" value="NAT_SF"/>
    <property type="match status" value="1"/>
</dbReference>
<dbReference type="Pfam" id="PF13508">
    <property type="entry name" value="Acetyltransf_7"/>
    <property type="match status" value="1"/>
</dbReference>